<keyword evidence="4 5" id="KW-0067">ATP-binding</keyword>
<dbReference type="GO" id="GO:0005524">
    <property type="term" value="F:ATP binding"/>
    <property type="evidence" value="ECO:0007669"/>
    <property type="project" value="UniProtKB-UniRule"/>
</dbReference>
<dbReference type="GO" id="GO:0016787">
    <property type="term" value="F:hydrolase activity"/>
    <property type="evidence" value="ECO:0007669"/>
    <property type="project" value="UniProtKB-UniRule"/>
</dbReference>
<evidence type="ECO:0000313" key="9">
    <source>
        <dbReference type="EMBL" id="SFH25929.1"/>
    </source>
</evidence>
<organism evidence="9 10">
    <name type="scientific">Actinopolymorpha cephalotaxi</name>
    <dbReference type="NCBI Taxonomy" id="504797"/>
    <lineage>
        <taxon>Bacteria</taxon>
        <taxon>Bacillati</taxon>
        <taxon>Actinomycetota</taxon>
        <taxon>Actinomycetes</taxon>
        <taxon>Propionibacteriales</taxon>
        <taxon>Actinopolymorphaceae</taxon>
        <taxon>Actinopolymorpha</taxon>
    </lineage>
</organism>
<evidence type="ECO:0000256" key="3">
    <source>
        <dbReference type="ARBA" id="ARBA00022806"/>
    </source>
</evidence>
<evidence type="ECO:0000313" key="10">
    <source>
        <dbReference type="Proteomes" id="UP000199052"/>
    </source>
</evidence>
<reference evidence="9 10" key="1">
    <citation type="submission" date="2016-10" db="EMBL/GenBank/DDBJ databases">
        <authorList>
            <person name="de Groot N.N."/>
        </authorList>
    </citation>
    <scope>NUCLEOTIDE SEQUENCE [LARGE SCALE GENOMIC DNA]</scope>
    <source>
        <strain evidence="9 10">CPCC 202808</strain>
    </source>
</reference>
<dbReference type="GO" id="GO:0000725">
    <property type="term" value="P:recombinational repair"/>
    <property type="evidence" value="ECO:0007669"/>
    <property type="project" value="TreeGrafter"/>
</dbReference>
<evidence type="ECO:0000256" key="1">
    <source>
        <dbReference type="ARBA" id="ARBA00022741"/>
    </source>
</evidence>
<evidence type="ECO:0000256" key="6">
    <source>
        <dbReference type="SAM" id="MobiDB-lite"/>
    </source>
</evidence>
<dbReference type="EMBL" id="FOOI01000014">
    <property type="protein sequence ID" value="SFH25929.1"/>
    <property type="molecule type" value="Genomic_DNA"/>
</dbReference>
<dbReference type="InterPro" id="IPR000212">
    <property type="entry name" value="DNA_helicase_UvrD/REP"/>
</dbReference>
<reference evidence="8 11" key="2">
    <citation type="submission" date="2020-07" db="EMBL/GenBank/DDBJ databases">
        <title>Sequencing the genomes of 1000 actinobacteria strains.</title>
        <authorList>
            <person name="Klenk H.-P."/>
        </authorList>
    </citation>
    <scope>NUCLEOTIDE SEQUENCE [LARGE SCALE GENOMIC DNA]</scope>
    <source>
        <strain evidence="8 11">DSM 45117</strain>
    </source>
</reference>
<evidence type="ECO:0000259" key="7">
    <source>
        <dbReference type="PROSITE" id="PS51198"/>
    </source>
</evidence>
<dbReference type="STRING" id="504797.SAMN05421678_114137"/>
<accession>A0A1I2YKQ1</accession>
<name>A0A1I2YKQ1_9ACTN</name>
<evidence type="ECO:0000256" key="2">
    <source>
        <dbReference type="ARBA" id="ARBA00022801"/>
    </source>
</evidence>
<dbReference type="OrthoDB" id="9787585at2"/>
<dbReference type="PROSITE" id="PS51198">
    <property type="entry name" value="UVRD_HELICASE_ATP_BIND"/>
    <property type="match status" value="1"/>
</dbReference>
<protein>
    <submittedName>
        <fullName evidence="9">DNA helicase IV</fullName>
    </submittedName>
</protein>
<evidence type="ECO:0000256" key="4">
    <source>
        <dbReference type="ARBA" id="ARBA00022840"/>
    </source>
</evidence>
<dbReference type="EMBL" id="JACBZA010000001">
    <property type="protein sequence ID" value="NYH86929.1"/>
    <property type="molecule type" value="Genomic_DNA"/>
</dbReference>
<gene>
    <name evidence="8" type="ORF">FHR37_005780</name>
    <name evidence="9" type="ORF">SAMN05421678_114137</name>
</gene>
<evidence type="ECO:0000313" key="8">
    <source>
        <dbReference type="EMBL" id="NYH86929.1"/>
    </source>
</evidence>
<keyword evidence="11" id="KW-1185">Reference proteome</keyword>
<dbReference type="GO" id="GO:0043138">
    <property type="term" value="F:3'-5' DNA helicase activity"/>
    <property type="evidence" value="ECO:0007669"/>
    <property type="project" value="TreeGrafter"/>
</dbReference>
<dbReference type="SUPFAM" id="SSF52540">
    <property type="entry name" value="P-loop containing nucleoside triphosphate hydrolases"/>
    <property type="match status" value="1"/>
</dbReference>
<keyword evidence="1 5" id="KW-0547">Nucleotide-binding</keyword>
<evidence type="ECO:0000313" key="11">
    <source>
        <dbReference type="Proteomes" id="UP000533017"/>
    </source>
</evidence>
<sequence>MKSVTTAAGRSESATGADPTDPTRPTDPTGPGRPYDPELRAERGFLDDARAALRRMHADVVDTETPLIGGEDNDERFTNESNLRARWLRAQSLVDLPDVPLFFGRIDYDAGTVAEAGDRIHIGRRHVHDEVGTPLVIDWRARVSVPFYRATRTDRQHVHRRRRYGFSDAADLTAYDDEILDGTDTTAGEAGDPRADAFLRAVIERPRTGPMRDIVATIQPEQDDLVRAPLQPSICVQGAPGTGKTAIGLHRIAYLLYTERERLRRGGVVIVGPNRSFLSYIRKVLPALGEVDVRQTTVEELLGQTGTANAVGTAGTEDPRAEQLKGDARMAAVLLRALWTYVGTPAEGILYTKGSNRYRVHDYAVAEIVESLRGTTRYAPGRNSLAQRIAHEVLVLMERRGESPDDRVQNAVARSRPVKVLVDQVWPKVTPEQVLFRLLSDAAFLELAAGTDLTEDERIALAWRKPPRSAKSAKWSPADLVLLDELTDLIERRAGSLGHLVVDEAQDLSAMQLRALGRRCRTGSATVLGDLAQATSPATTGSWEQVFEHLEMHDTRLVELERGFRVPGEIIDFAARLLPTIAPALGRPTGFRSLPGALRVIPVTSAGRQGFLDSLADACRNALGGEGSVAMIAADADVDELRAGLLDRGLPSALLGGADDAMETDRLVCVPAMLAKGLEFDAVVVAEPAGIVAAEPRGLARLYVVLTRAVTSLHVVHAEPLPAELRGAATAG</sequence>
<feature type="binding site" evidence="5">
    <location>
        <begin position="238"/>
        <end position="245"/>
    </location>
    <ligand>
        <name>ATP</name>
        <dbReference type="ChEBI" id="CHEBI:30616"/>
    </ligand>
</feature>
<dbReference type="InterPro" id="IPR014016">
    <property type="entry name" value="UvrD-like_ATP-bd"/>
</dbReference>
<keyword evidence="2 5" id="KW-0378">Hydrolase</keyword>
<dbReference type="InterPro" id="IPR027417">
    <property type="entry name" value="P-loop_NTPase"/>
</dbReference>
<dbReference type="RefSeq" id="WP_092886538.1">
    <property type="nucleotide sequence ID" value="NZ_FOOI01000014.1"/>
</dbReference>
<dbReference type="AlphaFoldDB" id="A0A1I2YKQ1"/>
<dbReference type="Proteomes" id="UP000533017">
    <property type="component" value="Unassembled WGS sequence"/>
</dbReference>
<keyword evidence="3 5" id="KW-0347">Helicase</keyword>
<proteinExistence type="predicted"/>
<dbReference type="PANTHER" id="PTHR11070:SF45">
    <property type="entry name" value="DNA 3'-5' HELICASE"/>
    <property type="match status" value="1"/>
</dbReference>
<dbReference type="PANTHER" id="PTHR11070">
    <property type="entry name" value="UVRD / RECB / PCRA DNA HELICASE FAMILY MEMBER"/>
    <property type="match status" value="1"/>
</dbReference>
<evidence type="ECO:0000256" key="5">
    <source>
        <dbReference type="PROSITE-ProRule" id="PRU00560"/>
    </source>
</evidence>
<feature type="region of interest" description="Disordered" evidence="6">
    <location>
        <begin position="1"/>
        <end position="39"/>
    </location>
</feature>
<feature type="domain" description="UvrD-like helicase ATP-binding" evidence="7">
    <location>
        <begin position="217"/>
        <end position="567"/>
    </location>
</feature>
<dbReference type="Proteomes" id="UP000199052">
    <property type="component" value="Unassembled WGS sequence"/>
</dbReference>
<dbReference type="Gene3D" id="3.40.50.300">
    <property type="entry name" value="P-loop containing nucleotide triphosphate hydrolases"/>
    <property type="match status" value="2"/>
</dbReference>
<dbReference type="GO" id="GO:0003677">
    <property type="term" value="F:DNA binding"/>
    <property type="evidence" value="ECO:0007669"/>
    <property type="project" value="InterPro"/>
</dbReference>
<dbReference type="GO" id="GO:0005829">
    <property type="term" value="C:cytosol"/>
    <property type="evidence" value="ECO:0007669"/>
    <property type="project" value="TreeGrafter"/>
</dbReference>